<dbReference type="EMBL" id="ML119052">
    <property type="protein sequence ID" value="ROT40429.1"/>
    <property type="molecule type" value="Genomic_DNA"/>
</dbReference>
<evidence type="ECO:0000313" key="3">
    <source>
        <dbReference type="Proteomes" id="UP000272025"/>
    </source>
</evidence>
<organism evidence="2 3">
    <name type="scientific">Sodiomyces alkalinus (strain CBS 110278 / VKM F-3762 / F11)</name>
    <name type="common">Alkaliphilic filamentous fungus</name>
    <dbReference type="NCBI Taxonomy" id="1314773"/>
    <lineage>
        <taxon>Eukaryota</taxon>
        <taxon>Fungi</taxon>
        <taxon>Dikarya</taxon>
        <taxon>Ascomycota</taxon>
        <taxon>Pezizomycotina</taxon>
        <taxon>Sordariomycetes</taxon>
        <taxon>Hypocreomycetidae</taxon>
        <taxon>Glomerellales</taxon>
        <taxon>Plectosphaerellaceae</taxon>
        <taxon>Sodiomyces</taxon>
    </lineage>
</organism>
<dbReference type="AlphaFoldDB" id="A0A3N2Q0Z1"/>
<keyword evidence="3" id="KW-1185">Reference proteome</keyword>
<reference evidence="2 3" key="1">
    <citation type="journal article" date="2018" name="Mol. Ecol.">
        <title>The obligate alkalophilic soda-lake fungus Sodiomyces alkalinus has shifted to a protein diet.</title>
        <authorList>
            <person name="Grum-Grzhimaylo A.A."/>
            <person name="Falkoski D.L."/>
            <person name="van den Heuvel J."/>
            <person name="Valero-Jimenez C.A."/>
            <person name="Min B."/>
            <person name="Choi I.G."/>
            <person name="Lipzen A."/>
            <person name="Daum C.G."/>
            <person name="Aanen D.K."/>
            <person name="Tsang A."/>
            <person name="Henrissat B."/>
            <person name="Bilanenko E.N."/>
            <person name="de Vries R.P."/>
            <person name="van Kan J.A.L."/>
            <person name="Grigoriev I.V."/>
            <person name="Debets A.J.M."/>
        </authorList>
    </citation>
    <scope>NUCLEOTIDE SEQUENCE [LARGE SCALE GENOMIC DNA]</scope>
    <source>
        <strain evidence="2 3">F11</strain>
    </source>
</reference>
<feature type="compositionally biased region" description="Basic and acidic residues" evidence="1">
    <location>
        <begin position="20"/>
        <end position="31"/>
    </location>
</feature>
<sequence length="157" mass="17786">MAPVERRGWGIVVTRRGGEAERWDGEQPRHDAKQKHGTRTSSFWPLDLGPAVRIARGLLRLDLVVSFNGDLSGPRLVRVPVLTPGATINKPATETGRVRSFVQGLHRDCLALRDFLRCYVRVMRGKILNYRPDPVFHSLISRYKSKYVLMLSIAILI</sequence>
<name>A0A3N2Q0Z1_SODAK</name>
<evidence type="ECO:0000313" key="2">
    <source>
        <dbReference type="EMBL" id="ROT40429.1"/>
    </source>
</evidence>
<evidence type="ECO:0000256" key="1">
    <source>
        <dbReference type="SAM" id="MobiDB-lite"/>
    </source>
</evidence>
<dbReference type="RefSeq" id="XP_028468235.1">
    <property type="nucleotide sequence ID" value="XM_028615825.1"/>
</dbReference>
<proteinExistence type="predicted"/>
<feature type="region of interest" description="Disordered" evidence="1">
    <location>
        <begin position="20"/>
        <end position="39"/>
    </location>
</feature>
<dbReference type="GeneID" id="39584302"/>
<dbReference type="Proteomes" id="UP000272025">
    <property type="component" value="Unassembled WGS sequence"/>
</dbReference>
<gene>
    <name evidence="2" type="ORF">SODALDRAFT_96211</name>
</gene>
<accession>A0A3N2Q0Z1</accession>
<protein>
    <submittedName>
        <fullName evidence="2">Uncharacterized protein</fullName>
    </submittedName>
</protein>